<dbReference type="InterPro" id="IPR011989">
    <property type="entry name" value="ARM-like"/>
</dbReference>
<comment type="caution">
    <text evidence="8">The sequence shown here is derived from an EMBL/GenBank/DDBJ whole genome shotgun (WGS) entry which is preliminary data.</text>
</comment>
<keyword evidence="9" id="KW-1185">Reference proteome</keyword>
<dbReference type="Proteomes" id="UP001648503">
    <property type="component" value="Unassembled WGS sequence"/>
</dbReference>
<dbReference type="Pfam" id="PF13646">
    <property type="entry name" value="HEAT_2"/>
    <property type="match status" value="1"/>
</dbReference>
<comment type="function">
    <text evidence="4">Acts as a regulatory subunit of the 26S proteasome which is involved in the ATP-dependent degradation of ubiquitinated proteins.</text>
</comment>
<comment type="similarity">
    <text evidence="1 4">Belongs to the proteasome subunit S1 family.</text>
</comment>
<feature type="domain" description="26S proteasome non-ATPase regulatory subunit 1/RPN2 N-terminal" evidence="7">
    <location>
        <begin position="7"/>
        <end position="339"/>
    </location>
</feature>
<evidence type="ECO:0000256" key="1">
    <source>
        <dbReference type="ARBA" id="ARBA00006308"/>
    </source>
</evidence>
<evidence type="ECO:0000313" key="8">
    <source>
        <dbReference type="EMBL" id="KAH6595253.1"/>
    </source>
</evidence>
<dbReference type="Pfam" id="PF21505">
    <property type="entry name" value="RPN2_N"/>
    <property type="match status" value="1"/>
</dbReference>
<name>A0ABQ8FB79_9FUNG</name>
<evidence type="ECO:0000259" key="7">
    <source>
        <dbReference type="Pfam" id="PF21505"/>
    </source>
</evidence>
<dbReference type="InterPro" id="IPR002015">
    <property type="entry name" value="Proteasome/cyclosome_rpt"/>
</dbReference>
<proteinExistence type="inferred from homology"/>
<dbReference type="PIRSF" id="PIRSF015947">
    <property type="entry name" value="26S_Psome_Rpn2"/>
    <property type="match status" value="1"/>
</dbReference>
<sequence>MVACPLTSAAGVLSLLDEPQEELKAYALMKLDAIVDLFWAEVSDSVSKIEVLYEDTSFKHRELAALVASKVYYHLGEFEESLSFALGAGKLFDLNQNTEYVETIVSKCIDKYIALRGEIQEYPDRKIAMDVNLERVVNLMVARCYDMKDYIEVVGIALETFRLDLLEEAILKGNTRELLAYVHEANTKTMQHIVFRTTIFRLLVKLYGVLESPDYISMSQCLVHVNDPAETATLLKTLIAGNEVQILTAYQISFDIEDNATQEFIIKVLAALPTPAVAAVTPAVAALAIADRNDMETDEQTPLLKAEENTADPQLLKIRHILAGDLTIKLNLEFLYRNNRADLLILKNTKSVFDSRNSVYHTAVTFSNAFMNAGTTSDEFLRRNLEWLSRATNWTKFSATAALGVIHKGQISQSMALLAPYLPREGVAGSPYSEGGALFALGLINANHGTQVLPYLAKALKDTQHEVIQHGAALGLGVAGMSTGNEDIYEDLKNVLFNDNAVAGEAASISMGLIMLGTASLKAIDEMIQYARETQHEKIIRGLALGVALIMFGREEQADDFIEQLSTDKDPILRYGGMYTVALAYAGTGHNKAIRRLLHVAVSDVSDDVRRAAVTALGFVLYKSPQQVPRVVQLLAESFNPHVRYGATLALGISCASTNLKEAISLLEPMTKDPVDYVRQGALIALGMILVQHNEVSSTKMATVRKLFESTISDKHEDVMARYGAVIGQGIIDAGGRNVTISMQTRSGFPNIPAIVGTALFTHFWYWFPLTHMLSLAFTPTGVIGLNKNLDVPKFDFGVVGTKASLFAYVPATKPPTAEVVKKVATAVLSTTVKAMARAKKAEKEKDKDGVVADTPVSRDTMDIDEKKDLVDTTVADSTSSAVPDRKRKKKDASDDATAGATAAVAEVLENFARVVPPQVKYVTFKEGSRYVPVKKESIGGIVLLMDTRPGEPEELISISLSHPGATPDATNATVSSSPSDSNPTPPTSFRLTENDE</sequence>
<evidence type="ECO:0000259" key="6">
    <source>
        <dbReference type="Pfam" id="PF18004"/>
    </source>
</evidence>
<dbReference type="InterPro" id="IPR040623">
    <property type="entry name" value="RPN2_C"/>
</dbReference>
<feature type="region of interest" description="Disordered" evidence="5">
    <location>
        <begin position="961"/>
        <end position="997"/>
    </location>
</feature>
<evidence type="ECO:0000256" key="5">
    <source>
        <dbReference type="SAM" id="MobiDB-lite"/>
    </source>
</evidence>
<evidence type="ECO:0000256" key="3">
    <source>
        <dbReference type="ARBA" id="ARBA00022942"/>
    </source>
</evidence>
<dbReference type="InterPro" id="IPR016642">
    <property type="entry name" value="26S_Psome_Rpn2"/>
</dbReference>
<keyword evidence="3 4" id="KW-0647">Proteasome</keyword>
<feature type="compositionally biased region" description="Low complexity" evidence="5">
    <location>
        <begin position="971"/>
        <end position="983"/>
    </location>
</feature>
<gene>
    <name evidence="8" type="ORF">BASA50_006047</name>
</gene>
<evidence type="ECO:0000256" key="2">
    <source>
        <dbReference type="ARBA" id="ARBA00022737"/>
    </source>
</evidence>
<feature type="domain" description="26S proteasome regulatory subunit RPN2 C-terminal" evidence="6">
    <location>
        <begin position="781"/>
        <end position="957"/>
    </location>
</feature>
<organism evidence="8 9">
    <name type="scientific">Batrachochytrium salamandrivorans</name>
    <dbReference type="NCBI Taxonomy" id="1357716"/>
    <lineage>
        <taxon>Eukaryota</taxon>
        <taxon>Fungi</taxon>
        <taxon>Fungi incertae sedis</taxon>
        <taxon>Chytridiomycota</taxon>
        <taxon>Chytridiomycota incertae sedis</taxon>
        <taxon>Chytridiomycetes</taxon>
        <taxon>Rhizophydiales</taxon>
        <taxon>Rhizophydiales incertae sedis</taxon>
        <taxon>Batrachochytrium</taxon>
    </lineage>
</organism>
<accession>A0ABQ8FB79</accession>
<reference evidence="8 9" key="1">
    <citation type="submission" date="2021-02" db="EMBL/GenBank/DDBJ databases">
        <title>Variation within the Batrachochytrium salamandrivorans European outbreak.</title>
        <authorList>
            <person name="Kelly M."/>
            <person name="Pasmans F."/>
            <person name="Shea T.P."/>
            <person name="Munoz J.F."/>
            <person name="Carranza S."/>
            <person name="Cuomo C.A."/>
            <person name="Martel A."/>
        </authorList>
    </citation>
    <scope>NUCLEOTIDE SEQUENCE [LARGE SCALE GENOMIC DNA]</scope>
    <source>
        <strain evidence="8 9">AMFP18/2</strain>
    </source>
</reference>
<dbReference type="PANTHER" id="PTHR10943">
    <property type="entry name" value="26S PROTEASOME NON-ATPASE REGULATORY SUBUNIT"/>
    <property type="match status" value="1"/>
</dbReference>
<dbReference type="InterPro" id="IPR016024">
    <property type="entry name" value="ARM-type_fold"/>
</dbReference>
<dbReference type="PANTHER" id="PTHR10943:SF2">
    <property type="entry name" value="26S PROTEASOME NON-ATPASE REGULATORY SUBUNIT 1"/>
    <property type="match status" value="1"/>
</dbReference>
<evidence type="ECO:0000313" key="9">
    <source>
        <dbReference type="Proteomes" id="UP001648503"/>
    </source>
</evidence>
<protein>
    <recommendedName>
        <fullName evidence="4">26S proteasome regulatory subunit RPN2</fullName>
    </recommendedName>
</protein>
<dbReference type="EMBL" id="JAFCIX010000312">
    <property type="protein sequence ID" value="KAH6595253.1"/>
    <property type="molecule type" value="Genomic_DNA"/>
</dbReference>
<feature type="region of interest" description="Disordered" evidence="5">
    <location>
        <begin position="874"/>
        <end position="897"/>
    </location>
</feature>
<dbReference type="Pfam" id="PF18004">
    <property type="entry name" value="RPN2_C"/>
    <property type="match status" value="1"/>
</dbReference>
<dbReference type="Pfam" id="PF01851">
    <property type="entry name" value="PC_rep"/>
    <property type="match status" value="2"/>
</dbReference>
<dbReference type="Gene3D" id="1.25.10.10">
    <property type="entry name" value="Leucine-rich Repeat Variant"/>
    <property type="match status" value="1"/>
</dbReference>
<dbReference type="SUPFAM" id="SSF48371">
    <property type="entry name" value="ARM repeat"/>
    <property type="match status" value="1"/>
</dbReference>
<keyword evidence="2" id="KW-0677">Repeat</keyword>
<evidence type="ECO:0000256" key="4">
    <source>
        <dbReference type="PIRNR" id="PIRNR015947"/>
    </source>
</evidence>
<dbReference type="InterPro" id="IPR048570">
    <property type="entry name" value="PSMD1_RPN2_N"/>
</dbReference>